<dbReference type="EMBL" id="SRLO01011742">
    <property type="protein sequence ID" value="TNN25758.1"/>
    <property type="molecule type" value="Genomic_DNA"/>
</dbReference>
<comment type="caution">
    <text evidence="2">The sequence shown here is derived from an EMBL/GenBank/DDBJ whole genome shotgun (WGS) entry which is preliminary data.</text>
</comment>
<proteinExistence type="predicted"/>
<feature type="compositionally biased region" description="Low complexity" evidence="1">
    <location>
        <begin position="55"/>
        <end position="75"/>
    </location>
</feature>
<organism evidence="2 3">
    <name type="scientific">Liparis tanakae</name>
    <name type="common">Tanaka's snailfish</name>
    <dbReference type="NCBI Taxonomy" id="230148"/>
    <lineage>
        <taxon>Eukaryota</taxon>
        <taxon>Metazoa</taxon>
        <taxon>Chordata</taxon>
        <taxon>Craniata</taxon>
        <taxon>Vertebrata</taxon>
        <taxon>Euteleostomi</taxon>
        <taxon>Actinopterygii</taxon>
        <taxon>Neopterygii</taxon>
        <taxon>Teleostei</taxon>
        <taxon>Neoteleostei</taxon>
        <taxon>Acanthomorphata</taxon>
        <taxon>Eupercaria</taxon>
        <taxon>Perciformes</taxon>
        <taxon>Cottioidei</taxon>
        <taxon>Cottales</taxon>
        <taxon>Liparidae</taxon>
        <taxon>Liparis</taxon>
    </lineage>
</organism>
<dbReference type="AlphaFoldDB" id="A0A4Z2EAA8"/>
<feature type="region of interest" description="Disordered" evidence="1">
    <location>
        <begin position="52"/>
        <end position="75"/>
    </location>
</feature>
<protein>
    <submittedName>
        <fullName evidence="2">Protein TANC2</fullName>
    </submittedName>
</protein>
<gene>
    <name evidence="2" type="primary">Tanc2_2</name>
    <name evidence="2" type="ORF">EYF80_064110</name>
</gene>
<evidence type="ECO:0000313" key="2">
    <source>
        <dbReference type="EMBL" id="TNN25758.1"/>
    </source>
</evidence>
<reference evidence="2 3" key="1">
    <citation type="submission" date="2019-03" db="EMBL/GenBank/DDBJ databases">
        <title>First draft genome of Liparis tanakae, snailfish: a comprehensive survey of snailfish specific genes.</title>
        <authorList>
            <person name="Kim W."/>
            <person name="Song I."/>
            <person name="Jeong J.-H."/>
            <person name="Kim D."/>
            <person name="Kim S."/>
            <person name="Ryu S."/>
            <person name="Song J.Y."/>
            <person name="Lee S.K."/>
        </authorList>
    </citation>
    <scope>NUCLEOTIDE SEQUENCE [LARGE SCALE GENOMIC DNA]</scope>
    <source>
        <tissue evidence="2">Muscle</tissue>
    </source>
</reference>
<feature type="region of interest" description="Disordered" evidence="1">
    <location>
        <begin position="1"/>
        <end position="39"/>
    </location>
</feature>
<accession>A0A4Z2EAA8</accession>
<evidence type="ECO:0000313" key="3">
    <source>
        <dbReference type="Proteomes" id="UP000314294"/>
    </source>
</evidence>
<keyword evidence="3" id="KW-1185">Reference proteome</keyword>
<dbReference type="Proteomes" id="UP000314294">
    <property type="component" value="Unassembled WGS sequence"/>
</dbReference>
<sequence length="133" mass="13200">MTRLGFLLGEKTPGGGAGPSCHAPQDGQRASSGGGGVHPVVAGCRGSSLSLWPQGGRPAAASGSSSSSGAVAAGSDGFPYRAEDAMAASTYSLNKLHPDWAPGSARSSGSAPLYLMPRPNSVAGKMKKERACV</sequence>
<name>A0A4Z2EAA8_9TELE</name>
<dbReference type="OrthoDB" id="8946204at2759"/>
<evidence type="ECO:0000256" key="1">
    <source>
        <dbReference type="SAM" id="MobiDB-lite"/>
    </source>
</evidence>